<keyword evidence="3" id="KW-0747">Spliceosome</keyword>
<keyword evidence="11" id="KW-1185">Reference proteome</keyword>
<dbReference type="CDD" id="cd01800">
    <property type="entry name" value="Ubl_SF3a120"/>
    <property type="match status" value="1"/>
</dbReference>
<evidence type="ECO:0000256" key="7">
    <source>
        <dbReference type="SAM" id="MobiDB-lite"/>
    </source>
</evidence>
<dbReference type="GO" id="GO:0003723">
    <property type="term" value="F:RNA binding"/>
    <property type="evidence" value="ECO:0007669"/>
    <property type="project" value="InterPro"/>
</dbReference>
<evidence type="ECO:0000259" key="8">
    <source>
        <dbReference type="PROSITE" id="PS50053"/>
    </source>
</evidence>
<feature type="compositionally biased region" description="Low complexity" evidence="7">
    <location>
        <begin position="578"/>
        <end position="595"/>
    </location>
</feature>
<feature type="compositionally biased region" description="Low complexity" evidence="7">
    <location>
        <begin position="511"/>
        <end position="526"/>
    </location>
</feature>
<feature type="domain" description="SURP motif" evidence="9">
    <location>
        <begin position="122"/>
        <end position="164"/>
    </location>
</feature>
<dbReference type="OrthoDB" id="447637at2759"/>
<comment type="subcellular location">
    <subcellularLocation>
        <location evidence="1">Nucleus</location>
    </subcellularLocation>
</comment>
<dbReference type="InterPro" id="IPR029071">
    <property type="entry name" value="Ubiquitin-like_domsf"/>
</dbReference>
<dbReference type="FunFam" id="1.10.10.790:FF:000002">
    <property type="entry name" value="Splicing factor 3A subunit 1"/>
    <property type="match status" value="1"/>
</dbReference>
<dbReference type="Pfam" id="PF00240">
    <property type="entry name" value="ubiquitin"/>
    <property type="match status" value="1"/>
</dbReference>
<feature type="domain" description="Ubiquitin-like" evidence="8">
    <location>
        <begin position="682"/>
        <end position="766"/>
    </location>
</feature>
<dbReference type="GO" id="GO:0071004">
    <property type="term" value="C:U2-type prespliceosome"/>
    <property type="evidence" value="ECO:0007669"/>
    <property type="project" value="TreeGrafter"/>
</dbReference>
<dbReference type="Pfam" id="PF01805">
    <property type="entry name" value="Surp"/>
    <property type="match status" value="2"/>
</dbReference>
<evidence type="ECO:0000256" key="5">
    <source>
        <dbReference type="ARBA" id="ARBA00023187"/>
    </source>
</evidence>
<name>A0A5C5G7R1_9BASI</name>
<proteinExistence type="predicted"/>
<dbReference type="InterPro" id="IPR035967">
    <property type="entry name" value="SWAP/Surp_sf"/>
</dbReference>
<dbReference type="InterPro" id="IPR000626">
    <property type="entry name" value="Ubiquitin-like_dom"/>
</dbReference>
<sequence length="766" mass="82796">MTATPVPEGTIILPPPAIKAIVDKTAAFVAKSANPALLEEKFKLREKSDSRFAFVNAEDPYHAYYADRLAAFKAGEQPEQKPEDKAAEDAAKAEDDGRPPEPPALEFLVEDPPKINAVDLDILRLTALFTARSGRKFASDLAARESRNYQFDFLRPSHSLFGFFNRLVEQYTKILVPSKEFVARLERRAGGPPDSTADRTVVGRREVLKDAQARVEWEKWESTRRKEAEDQAEQERIAFAEIDWQDFKVVSTIEFTENDEAGIAELPPPMSLAEVENMSIAQKKMAAMIMEGKEVPGGAGDDDGAANDEEEMEMEEPSDDEEQAPAAAEVVEQKREDVVEITQVDSSAPVKIRKDYRLTDRFPLSAPAGKKNKAAPAYTTFEGQQVPVDELSKHIRYELLDPRWKEEKKQADLNRAASAVMPGGTDVSASIRAIAAHRPDIFGGDIGDAEKQKQAERVAQSKAREKNVWDGHAASKESITLRYQQTANFDEQIAAIHKSKGVLPTEESNIGPALPAGGTAPAPTTGMHEPTVLSGGATISAGPQRQDQVTIERTTQNDFRSVGLPPGFAPSPAPAPAPVAGDADSAASVTDANTAPLPAGLPQRPQVSNPGEALPGPGPGSLRANETASPAPAPAATTAGVTRPAPDADGEGDEPSAKRARTDDAPTIVSEEEWLASHPNPIKVQVQLPDYAAKPAWGCKGQRVELEVPLTLLVGTVRDRIAATVGVPVGKQRYLYKDRILANTTTLATLNLDDGDVLQLQIKDKK</sequence>
<dbReference type="Gene3D" id="3.10.20.90">
    <property type="entry name" value="Phosphatidylinositol 3-kinase Catalytic Subunit, Chain A, domain 1"/>
    <property type="match status" value="1"/>
</dbReference>
<feature type="compositionally biased region" description="Basic and acidic residues" evidence="7">
    <location>
        <begin position="76"/>
        <end position="99"/>
    </location>
</feature>
<evidence type="ECO:0000256" key="2">
    <source>
        <dbReference type="ARBA" id="ARBA00022664"/>
    </source>
</evidence>
<dbReference type="SUPFAM" id="SSF54236">
    <property type="entry name" value="Ubiquitin-like"/>
    <property type="match status" value="1"/>
</dbReference>
<organism evidence="10 11">
    <name type="scientific">Rhodotorula diobovata</name>
    <dbReference type="NCBI Taxonomy" id="5288"/>
    <lineage>
        <taxon>Eukaryota</taxon>
        <taxon>Fungi</taxon>
        <taxon>Dikarya</taxon>
        <taxon>Basidiomycota</taxon>
        <taxon>Pucciniomycotina</taxon>
        <taxon>Microbotryomycetes</taxon>
        <taxon>Sporidiobolales</taxon>
        <taxon>Sporidiobolaceae</taxon>
        <taxon>Rhodotorula</taxon>
    </lineage>
</organism>
<dbReference type="EMBL" id="SOZI01000003">
    <property type="protein sequence ID" value="TNY24434.1"/>
    <property type="molecule type" value="Genomic_DNA"/>
</dbReference>
<evidence type="ECO:0000313" key="10">
    <source>
        <dbReference type="EMBL" id="TNY24434.1"/>
    </source>
</evidence>
<dbReference type="PROSITE" id="PS50128">
    <property type="entry name" value="SURP"/>
    <property type="match status" value="2"/>
</dbReference>
<dbReference type="Gene3D" id="1.10.10.790">
    <property type="entry name" value="Surp module"/>
    <property type="match status" value="2"/>
</dbReference>
<dbReference type="STRING" id="5288.A0A5C5G7R1"/>
<dbReference type="PANTHER" id="PTHR15316:SF1">
    <property type="entry name" value="SPLICING FACTOR 3A SUBUNIT 1"/>
    <property type="match status" value="1"/>
</dbReference>
<evidence type="ECO:0000313" key="11">
    <source>
        <dbReference type="Proteomes" id="UP000311382"/>
    </source>
</evidence>
<dbReference type="GO" id="GO:0045292">
    <property type="term" value="P:mRNA cis splicing, via spliceosome"/>
    <property type="evidence" value="ECO:0007669"/>
    <property type="project" value="InterPro"/>
</dbReference>
<keyword evidence="4" id="KW-0677">Repeat</keyword>
<keyword evidence="2" id="KW-0507">mRNA processing</keyword>
<feature type="region of interest" description="Disordered" evidence="7">
    <location>
        <begin position="511"/>
        <end position="665"/>
    </location>
</feature>
<accession>A0A5C5G7R1</accession>
<comment type="caution">
    <text evidence="10">The sequence shown here is derived from an EMBL/GenBank/DDBJ whole genome shotgun (WGS) entry which is preliminary data.</text>
</comment>
<feature type="region of interest" description="Disordered" evidence="7">
    <location>
        <begin position="75"/>
        <end position="107"/>
    </location>
</feature>
<keyword evidence="5" id="KW-0508">mRNA splicing</keyword>
<dbReference type="SMART" id="SM00648">
    <property type="entry name" value="SWAP"/>
    <property type="match status" value="2"/>
</dbReference>
<evidence type="ECO:0000256" key="1">
    <source>
        <dbReference type="ARBA" id="ARBA00004123"/>
    </source>
</evidence>
<protein>
    <submittedName>
        <fullName evidence="10">Pre-mRNA splicing factor</fullName>
    </submittedName>
</protein>
<reference evidence="10 11" key="1">
    <citation type="submission" date="2019-03" db="EMBL/GenBank/DDBJ databases">
        <title>Rhodosporidium diobovatum UCD-FST 08-225 genome sequencing, assembly, and annotation.</title>
        <authorList>
            <person name="Fakankun I.U."/>
            <person name="Fristensky B."/>
            <person name="Levin D.B."/>
        </authorList>
    </citation>
    <scope>NUCLEOTIDE SEQUENCE [LARGE SCALE GENOMIC DNA]</scope>
    <source>
        <strain evidence="10 11">UCD-FST 08-225</strain>
    </source>
</reference>
<feature type="region of interest" description="Disordered" evidence="7">
    <location>
        <begin position="293"/>
        <end position="331"/>
    </location>
</feature>
<evidence type="ECO:0000256" key="4">
    <source>
        <dbReference type="ARBA" id="ARBA00022737"/>
    </source>
</evidence>
<dbReference type="GO" id="GO:0005686">
    <property type="term" value="C:U2 snRNP"/>
    <property type="evidence" value="ECO:0007669"/>
    <property type="project" value="TreeGrafter"/>
</dbReference>
<dbReference type="FunFam" id="1.10.10.790:FF:000001">
    <property type="entry name" value="Splicing factor 3a, subunit 1"/>
    <property type="match status" value="1"/>
</dbReference>
<dbReference type="PROSITE" id="PS50053">
    <property type="entry name" value="UBIQUITIN_2"/>
    <property type="match status" value="1"/>
</dbReference>
<dbReference type="SUPFAM" id="SSF109905">
    <property type="entry name" value="Surp module (SWAP domain)"/>
    <property type="match status" value="2"/>
</dbReference>
<evidence type="ECO:0000259" key="9">
    <source>
        <dbReference type="PROSITE" id="PS50128"/>
    </source>
</evidence>
<feature type="domain" description="SURP motif" evidence="9">
    <location>
        <begin position="21"/>
        <end position="65"/>
    </location>
</feature>
<dbReference type="InterPro" id="IPR045146">
    <property type="entry name" value="SF3A1"/>
</dbReference>
<evidence type="ECO:0000256" key="3">
    <source>
        <dbReference type="ARBA" id="ARBA00022728"/>
    </source>
</evidence>
<dbReference type="Pfam" id="PF12230">
    <property type="entry name" value="PRP21_like_P"/>
    <property type="match status" value="1"/>
</dbReference>
<feature type="compositionally biased region" description="Basic and acidic residues" evidence="7">
    <location>
        <begin position="655"/>
        <end position="664"/>
    </location>
</feature>
<dbReference type="InterPro" id="IPR022030">
    <property type="entry name" value="SF3A1_dom"/>
</dbReference>
<dbReference type="PANTHER" id="PTHR15316">
    <property type="entry name" value="SPLICEOSOME ASSOCIATED PROTEIN 114/SWAP SPLICING FACTOR-RELATED"/>
    <property type="match status" value="1"/>
</dbReference>
<dbReference type="InterPro" id="IPR035563">
    <property type="entry name" value="SF3As1_ubi"/>
</dbReference>
<dbReference type="GO" id="GO:0000381">
    <property type="term" value="P:regulation of alternative mRNA splicing, via spliceosome"/>
    <property type="evidence" value="ECO:0007669"/>
    <property type="project" value="TreeGrafter"/>
</dbReference>
<feature type="compositionally biased region" description="Polar residues" evidence="7">
    <location>
        <begin position="541"/>
        <end position="559"/>
    </location>
</feature>
<feature type="compositionally biased region" description="Pro residues" evidence="7">
    <location>
        <begin position="567"/>
        <end position="577"/>
    </location>
</feature>
<dbReference type="SMART" id="SM00213">
    <property type="entry name" value="UBQ"/>
    <property type="match status" value="1"/>
</dbReference>
<dbReference type="GO" id="GO:0071013">
    <property type="term" value="C:catalytic step 2 spliceosome"/>
    <property type="evidence" value="ECO:0007669"/>
    <property type="project" value="TreeGrafter"/>
</dbReference>
<keyword evidence="6" id="KW-0539">Nucleus</keyword>
<evidence type="ECO:0000256" key="6">
    <source>
        <dbReference type="ARBA" id="ARBA00023242"/>
    </source>
</evidence>
<feature type="compositionally biased region" description="Low complexity" evidence="7">
    <location>
        <begin position="624"/>
        <end position="645"/>
    </location>
</feature>
<dbReference type="Proteomes" id="UP000311382">
    <property type="component" value="Unassembled WGS sequence"/>
</dbReference>
<gene>
    <name evidence="10" type="ORF">DMC30DRAFT_345845</name>
</gene>
<dbReference type="AlphaFoldDB" id="A0A5C5G7R1"/>
<feature type="compositionally biased region" description="Acidic residues" evidence="7">
    <location>
        <begin position="300"/>
        <end position="323"/>
    </location>
</feature>
<dbReference type="InterPro" id="IPR000061">
    <property type="entry name" value="Surp"/>
</dbReference>